<feature type="compositionally biased region" description="Low complexity" evidence="1">
    <location>
        <begin position="121"/>
        <end position="151"/>
    </location>
</feature>
<keyword evidence="2" id="KW-1133">Transmembrane helix</keyword>
<comment type="caution">
    <text evidence="3">The sequence shown here is derived from an EMBL/GenBank/DDBJ whole genome shotgun (WGS) entry which is preliminary data.</text>
</comment>
<proteinExistence type="predicted"/>
<keyword evidence="4" id="KW-1185">Reference proteome</keyword>
<organism evidence="3 4">
    <name type="scientific">Actinomycetospora lemnae</name>
    <dbReference type="NCBI Taxonomy" id="3019891"/>
    <lineage>
        <taxon>Bacteria</taxon>
        <taxon>Bacillati</taxon>
        <taxon>Actinomycetota</taxon>
        <taxon>Actinomycetes</taxon>
        <taxon>Pseudonocardiales</taxon>
        <taxon>Pseudonocardiaceae</taxon>
        <taxon>Actinomycetospora</taxon>
    </lineage>
</organism>
<protein>
    <submittedName>
        <fullName evidence="3">TadE family type IV pilus minor pilin</fullName>
    </submittedName>
</protein>
<gene>
    <name evidence="3" type="ORF">PGB27_14475</name>
</gene>
<reference evidence="3 4" key="1">
    <citation type="submission" date="2023-02" db="EMBL/GenBank/DDBJ databases">
        <title>Genome sequencing required for Actinomycetospora new species description.</title>
        <authorList>
            <person name="Saimee Y."/>
            <person name="Duangmal K."/>
        </authorList>
    </citation>
    <scope>NUCLEOTIDE SEQUENCE [LARGE SCALE GENOMIC DNA]</scope>
    <source>
        <strain evidence="3 4">DW7H6</strain>
    </source>
</reference>
<feature type="transmembrane region" description="Helical" evidence="2">
    <location>
        <begin position="15"/>
        <end position="38"/>
    </location>
</feature>
<feature type="compositionally biased region" description="Pro residues" evidence="1">
    <location>
        <begin position="170"/>
        <end position="183"/>
    </location>
</feature>
<evidence type="ECO:0000313" key="3">
    <source>
        <dbReference type="EMBL" id="MDD7966540.1"/>
    </source>
</evidence>
<name>A0ABT5SUK4_9PSEU</name>
<dbReference type="EMBL" id="JAQZAO010000005">
    <property type="protein sequence ID" value="MDD7966540.1"/>
    <property type="molecule type" value="Genomic_DNA"/>
</dbReference>
<evidence type="ECO:0000256" key="1">
    <source>
        <dbReference type="SAM" id="MobiDB-lite"/>
    </source>
</evidence>
<feature type="region of interest" description="Disordered" evidence="1">
    <location>
        <begin position="110"/>
        <end position="195"/>
    </location>
</feature>
<sequence length="195" mass="18220">MTRPVGDAGSVTVEAAFAVGTLVVVLAVVLAAMGAVVLQLRCVDAATEAARFGARGDLDGARRAAARLVPGGSEVTVDVAGDDVVARVRAAPLGSALPGVRVGAEALAGREPSPVAPGEGPDPLAGGSAGGSATDAGTGAPTGTDATAAGSAGVGSGAGSSAGPDDGPTPTAPPVTEPLPTPPTTTDGSALGGLR</sequence>
<dbReference type="Proteomes" id="UP001300763">
    <property type="component" value="Unassembled WGS sequence"/>
</dbReference>
<keyword evidence="2" id="KW-0472">Membrane</keyword>
<evidence type="ECO:0000256" key="2">
    <source>
        <dbReference type="SAM" id="Phobius"/>
    </source>
</evidence>
<keyword evidence="2" id="KW-0812">Transmembrane</keyword>
<accession>A0ABT5SUK4</accession>
<evidence type="ECO:0000313" key="4">
    <source>
        <dbReference type="Proteomes" id="UP001300763"/>
    </source>
</evidence>
<dbReference type="InterPro" id="IPR049790">
    <property type="entry name" value="Rv3655c/TadE"/>
</dbReference>
<dbReference type="NCBIfam" id="NF041390">
    <property type="entry name" value="TadE_Rv3655c"/>
    <property type="match status" value="1"/>
</dbReference>